<reference evidence="3" key="1">
    <citation type="submission" date="2016-06" db="UniProtKB">
        <authorList>
            <consortium name="WormBaseParasite"/>
        </authorList>
    </citation>
    <scope>IDENTIFICATION</scope>
</reference>
<dbReference type="AlphaFoldDB" id="A0A183BEA2"/>
<name>A0A183BEA2_9TREM</name>
<gene>
    <name evidence="1" type="ORF">ECPE_LOCUS17537</name>
</gene>
<evidence type="ECO:0000313" key="2">
    <source>
        <dbReference type="Proteomes" id="UP000272942"/>
    </source>
</evidence>
<organism evidence="3">
    <name type="scientific">Echinostoma caproni</name>
    <dbReference type="NCBI Taxonomy" id="27848"/>
    <lineage>
        <taxon>Eukaryota</taxon>
        <taxon>Metazoa</taxon>
        <taxon>Spiralia</taxon>
        <taxon>Lophotrochozoa</taxon>
        <taxon>Platyhelminthes</taxon>
        <taxon>Trematoda</taxon>
        <taxon>Digenea</taxon>
        <taxon>Plagiorchiida</taxon>
        <taxon>Echinostomata</taxon>
        <taxon>Echinostomatoidea</taxon>
        <taxon>Echinostomatidae</taxon>
        <taxon>Echinostoma</taxon>
    </lineage>
</organism>
<dbReference type="WBParaSite" id="ECPE_0001758201-mRNA-1">
    <property type="protein sequence ID" value="ECPE_0001758201-mRNA-1"/>
    <property type="gene ID" value="ECPE_0001758201"/>
</dbReference>
<keyword evidence="2" id="KW-1185">Reference proteome</keyword>
<evidence type="ECO:0000313" key="3">
    <source>
        <dbReference type="WBParaSite" id="ECPE_0001758201-mRNA-1"/>
    </source>
</evidence>
<protein>
    <submittedName>
        <fullName evidence="3">Exosome complex exonuclease RRP44</fullName>
    </submittedName>
</protein>
<sequence length="72" mass="8079">MEVASEKDPDHPKQSGQFEIREYLFSEPRGRNLKGNEDFIRADSEVVESMVVTNHPEYSPFGSPVSISVALP</sequence>
<dbReference type="Proteomes" id="UP000272942">
    <property type="component" value="Unassembled WGS sequence"/>
</dbReference>
<reference evidence="1 2" key="2">
    <citation type="submission" date="2018-11" db="EMBL/GenBank/DDBJ databases">
        <authorList>
            <consortium name="Pathogen Informatics"/>
        </authorList>
    </citation>
    <scope>NUCLEOTIDE SEQUENCE [LARGE SCALE GENOMIC DNA]</scope>
    <source>
        <strain evidence="1 2">Egypt</strain>
    </source>
</reference>
<evidence type="ECO:0000313" key="1">
    <source>
        <dbReference type="EMBL" id="VDP94836.1"/>
    </source>
</evidence>
<proteinExistence type="predicted"/>
<accession>A0A183BEA2</accession>
<dbReference type="EMBL" id="UZAN01069915">
    <property type="protein sequence ID" value="VDP94836.1"/>
    <property type="molecule type" value="Genomic_DNA"/>
</dbReference>